<evidence type="ECO:0000256" key="7">
    <source>
        <dbReference type="ARBA" id="ARBA00023177"/>
    </source>
</evidence>
<feature type="signal peptide" evidence="10">
    <location>
        <begin position="1"/>
        <end position="21"/>
    </location>
</feature>
<protein>
    <recommendedName>
        <fullName evidence="8">Ammonium transporter</fullName>
    </recommendedName>
</protein>
<gene>
    <name evidence="12" type="primary">amt</name>
    <name evidence="12" type="ORF">ABDB84_00890</name>
</gene>
<keyword evidence="6 8" id="KW-0472">Membrane</keyword>
<comment type="similarity">
    <text evidence="2 8">Belongs to the ammonia transporter channel (TC 1.A.11.2) family.</text>
</comment>
<dbReference type="PANTHER" id="PTHR43029">
    <property type="entry name" value="AMMONIUM TRANSPORTER MEP2"/>
    <property type="match status" value="1"/>
</dbReference>
<feature type="chain" id="PRO_5045059189" description="Ammonium transporter" evidence="10">
    <location>
        <begin position="22"/>
        <end position="555"/>
    </location>
</feature>
<comment type="caution">
    <text evidence="12">The sequence shown here is derived from an EMBL/GenBank/DDBJ whole genome shotgun (WGS) entry which is preliminary data.</text>
</comment>
<keyword evidence="3 8" id="KW-0813">Transport</keyword>
<feature type="region of interest" description="Disordered" evidence="9">
    <location>
        <begin position="129"/>
        <end position="149"/>
    </location>
</feature>
<comment type="subcellular location">
    <subcellularLocation>
        <location evidence="8">Cell membrane</location>
        <topology evidence="8">Multi-pass membrane protein</topology>
    </subcellularLocation>
    <subcellularLocation>
        <location evidence="1">Membrane</location>
        <topology evidence="1">Multi-pass membrane protein</topology>
    </subcellularLocation>
</comment>
<reference evidence="12 13" key="1">
    <citation type="journal article" date="2018" name="Int. J. Syst. Evol. Microbiol.">
        <title>Uliginosibacterium sediminicola sp. nov., isolated from freshwater sediment.</title>
        <authorList>
            <person name="Hwang W.M."/>
            <person name="Kim S.M."/>
            <person name="Kang K."/>
            <person name="Ahn T.Y."/>
        </authorList>
    </citation>
    <scope>NUCLEOTIDE SEQUENCE [LARGE SCALE GENOMIC DNA]</scope>
    <source>
        <strain evidence="12 13">M1-21</strain>
    </source>
</reference>
<feature type="transmembrane region" description="Helical" evidence="8">
    <location>
        <begin position="258"/>
        <end position="278"/>
    </location>
</feature>
<dbReference type="SUPFAM" id="SSF111352">
    <property type="entry name" value="Ammonium transporter"/>
    <property type="match status" value="1"/>
</dbReference>
<evidence type="ECO:0000256" key="5">
    <source>
        <dbReference type="ARBA" id="ARBA00022989"/>
    </source>
</evidence>
<feature type="transmembrane region" description="Helical" evidence="8">
    <location>
        <begin position="417"/>
        <end position="435"/>
    </location>
</feature>
<evidence type="ECO:0000256" key="10">
    <source>
        <dbReference type="SAM" id="SignalP"/>
    </source>
</evidence>
<dbReference type="InterPro" id="IPR029020">
    <property type="entry name" value="Ammonium/urea_transptr"/>
</dbReference>
<dbReference type="Gene3D" id="3.30.1330.60">
    <property type="entry name" value="OmpA-like domain"/>
    <property type="match status" value="1"/>
</dbReference>
<dbReference type="RefSeq" id="WP_345917780.1">
    <property type="nucleotide sequence ID" value="NZ_JBDIVE010000001.1"/>
</dbReference>
<evidence type="ECO:0000313" key="13">
    <source>
        <dbReference type="Proteomes" id="UP001410394"/>
    </source>
</evidence>
<feature type="transmembrane region" description="Helical" evidence="8">
    <location>
        <begin position="159"/>
        <end position="182"/>
    </location>
</feature>
<keyword evidence="4 8" id="KW-0812">Transmembrane</keyword>
<keyword evidence="5 8" id="KW-1133">Transmembrane helix</keyword>
<keyword evidence="7 8" id="KW-0924">Ammonia transport</keyword>
<evidence type="ECO:0000256" key="6">
    <source>
        <dbReference type="ARBA" id="ARBA00023136"/>
    </source>
</evidence>
<feature type="transmembrane region" description="Helical" evidence="8">
    <location>
        <begin position="503"/>
        <end position="525"/>
    </location>
</feature>
<feature type="transmembrane region" description="Helical" evidence="8">
    <location>
        <begin position="326"/>
        <end position="345"/>
    </location>
</feature>
<dbReference type="SUPFAM" id="SSF103088">
    <property type="entry name" value="OmpA-like"/>
    <property type="match status" value="1"/>
</dbReference>
<feature type="domain" description="Ammonium transporter AmtB-like" evidence="11">
    <location>
        <begin position="159"/>
        <end position="553"/>
    </location>
</feature>
<evidence type="ECO:0000256" key="4">
    <source>
        <dbReference type="ARBA" id="ARBA00022692"/>
    </source>
</evidence>
<dbReference type="Pfam" id="PF00909">
    <property type="entry name" value="Ammonium_transp"/>
    <property type="match status" value="1"/>
</dbReference>
<sequence>MLRLIRLFVLMCAALSGIASAASFPVSRINFESGKAELTLEAMSTLSSLAVYLAQTPSAEVSMFSYAADNGSDSLNLAQLRAASIRNSLSAAGIKEPRVNLVVNAMEAGGSGADQVELSAAPAASAPDTAAATPALPDPETLSAPGTVNKERINTGDTAWMLCATALVLLMTIPGLALFYAGMVRKKNVLATMMQSLAITCLVTVLWWACGYSLSFTPGSGPYLGGYTRVMMDGLVFIKDAGRLSVSHLAPNIPESVYAMYQLTFAIITPALICGAFAERMKFSAMLWFMLLWSVLVYAPVAHWMWEPSGWLATMGMLDFAGGTVVHVNAGIAALACVIVMGPRLGYGRESMAPHNLGLTITGAALLWVGWFGFNAGSAVAADGRAGMAMLATQLATASAALSWMLVEWILNRKPTVLGMATGAVAGLVTITPASGFVDPTAALIIGALGSVACCLASTKLKRMFGYDDSLDVFGVHCIGGAVGAVLTGVFADKQIGGVEGSLQVQLLGVGATLVYSFVVSWVILKLIDLIMGLRVDQGDEQVGLDVAQHGEQVL</sequence>
<feature type="compositionally biased region" description="Low complexity" evidence="9">
    <location>
        <begin position="129"/>
        <end position="139"/>
    </location>
</feature>
<feature type="transmembrane region" description="Helical" evidence="8">
    <location>
        <begin position="357"/>
        <end position="374"/>
    </location>
</feature>
<dbReference type="InterPro" id="IPR036737">
    <property type="entry name" value="OmpA-like_sf"/>
</dbReference>
<evidence type="ECO:0000256" key="8">
    <source>
        <dbReference type="RuleBase" id="RU362002"/>
    </source>
</evidence>
<evidence type="ECO:0000256" key="2">
    <source>
        <dbReference type="ARBA" id="ARBA00005887"/>
    </source>
</evidence>
<dbReference type="PROSITE" id="PS01219">
    <property type="entry name" value="AMMONIUM_TRANSP"/>
    <property type="match status" value="1"/>
</dbReference>
<dbReference type="InterPro" id="IPR018047">
    <property type="entry name" value="Ammonium_transpt_CS"/>
</dbReference>
<dbReference type="Proteomes" id="UP001410394">
    <property type="component" value="Unassembled WGS sequence"/>
</dbReference>
<evidence type="ECO:0000256" key="3">
    <source>
        <dbReference type="ARBA" id="ARBA00022448"/>
    </source>
</evidence>
<feature type="transmembrane region" description="Helical" evidence="8">
    <location>
        <begin position="285"/>
        <end position="306"/>
    </location>
</feature>
<keyword evidence="13" id="KW-1185">Reference proteome</keyword>
<organism evidence="12 13">
    <name type="scientific">Uliginosibacterium sediminicola</name>
    <dbReference type="NCBI Taxonomy" id="2024550"/>
    <lineage>
        <taxon>Bacteria</taxon>
        <taxon>Pseudomonadati</taxon>
        <taxon>Pseudomonadota</taxon>
        <taxon>Betaproteobacteria</taxon>
        <taxon>Rhodocyclales</taxon>
        <taxon>Zoogloeaceae</taxon>
        <taxon>Uliginosibacterium</taxon>
    </lineage>
</organism>
<evidence type="ECO:0000259" key="11">
    <source>
        <dbReference type="Pfam" id="PF00909"/>
    </source>
</evidence>
<feature type="transmembrane region" description="Helical" evidence="8">
    <location>
        <begin position="471"/>
        <end position="491"/>
    </location>
</feature>
<dbReference type="EMBL" id="JBDIVE010000001">
    <property type="protein sequence ID" value="MEN3067010.1"/>
    <property type="molecule type" value="Genomic_DNA"/>
</dbReference>
<feature type="transmembrane region" description="Helical" evidence="8">
    <location>
        <begin position="441"/>
        <end position="459"/>
    </location>
</feature>
<evidence type="ECO:0000256" key="1">
    <source>
        <dbReference type="ARBA" id="ARBA00004141"/>
    </source>
</evidence>
<name>A0ABU9YTH3_9RHOO</name>
<dbReference type="InterPro" id="IPR001905">
    <property type="entry name" value="Ammonium_transpt"/>
</dbReference>
<feature type="transmembrane region" description="Helical" evidence="8">
    <location>
        <begin position="386"/>
        <end position="405"/>
    </location>
</feature>
<accession>A0ABU9YTH3</accession>
<evidence type="ECO:0000313" key="12">
    <source>
        <dbReference type="EMBL" id="MEN3067010.1"/>
    </source>
</evidence>
<feature type="transmembrane region" description="Helical" evidence="8">
    <location>
        <begin position="189"/>
        <end position="209"/>
    </location>
</feature>
<keyword evidence="10" id="KW-0732">Signal</keyword>
<proteinExistence type="inferred from homology"/>
<dbReference type="NCBIfam" id="TIGR00836">
    <property type="entry name" value="amt"/>
    <property type="match status" value="1"/>
</dbReference>
<dbReference type="Gene3D" id="1.10.3430.10">
    <property type="entry name" value="Ammonium transporter AmtB like domains"/>
    <property type="match status" value="1"/>
</dbReference>
<dbReference type="InterPro" id="IPR024041">
    <property type="entry name" value="NH4_transpt_AmtB-like_dom"/>
</dbReference>
<evidence type="ECO:0000256" key="9">
    <source>
        <dbReference type="SAM" id="MobiDB-lite"/>
    </source>
</evidence>
<dbReference type="PANTHER" id="PTHR43029:SF10">
    <property type="entry name" value="AMMONIUM TRANSPORTER MEP2"/>
    <property type="match status" value="1"/>
</dbReference>